<dbReference type="InterPro" id="IPR029058">
    <property type="entry name" value="AB_hydrolase_fold"/>
</dbReference>
<proteinExistence type="predicted"/>
<dbReference type="Pfam" id="PF12697">
    <property type="entry name" value="Abhydrolase_6"/>
    <property type="match status" value="1"/>
</dbReference>
<dbReference type="GO" id="GO:0016787">
    <property type="term" value="F:hydrolase activity"/>
    <property type="evidence" value="ECO:0007669"/>
    <property type="project" value="UniProtKB-KW"/>
</dbReference>
<feature type="domain" description="AB hydrolase-1" evidence="1">
    <location>
        <begin position="21"/>
        <end position="247"/>
    </location>
</feature>
<evidence type="ECO:0000259" key="1">
    <source>
        <dbReference type="Pfam" id="PF12697"/>
    </source>
</evidence>
<name>A0AAU1UID6_9ACTN</name>
<dbReference type="PANTHER" id="PTHR43798">
    <property type="entry name" value="MONOACYLGLYCEROL LIPASE"/>
    <property type="match status" value="1"/>
</dbReference>
<organism evidence="2">
    <name type="scientific">Streptomyces sp. NBC_00119</name>
    <dbReference type="NCBI Taxonomy" id="2975659"/>
    <lineage>
        <taxon>Bacteria</taxon>
        <taxon>Bacillati</taxon>
        <taxon>Actinomycetota</taxon>
        <taxon>Actinomycetes</taxon>
        <taxon>Kitasatosporales</taxon>
        <taxon>Streptomycetaceae</taxon>
        <taxon>Streptomyces</taxon>
    </lineage>
</organism>
<protein>
    <submittedName>
        <fullName evidence="2">Alpha/beta hydrolase</fullName>
    </submittedName>
</protein>
<dbReference type="InterPro" id="IPR050266">
    <property type="entry name" value="AB_hydrolase_sf"/>
</dbReference>
<dbReference type="InterPro" id="IPR000073">
    <property type="entry name" value="AB_hydrolase_1"/>
</dbReference>
<reference evidence="2" key="1">
    <citation type="submission" date="2022-10" db="EMBL/GenBank/DDBJ databases">
        <title>The complete genomes of actinobacterial strains from the NBC collection.</title>
        <authorList>
            <person name="Joergensen T.S."/>
            <person name="Alvarez Arevalo M."/>
            <person name="Sterndorff E.B."/>
            <person name="Faurdal D."/>
            <person name="Vuksanovic O."/>
            <person name="Mourched A.-S."/>
            <person name="Charusanti P."/>
            <person name="Shaw S."/>
            <person name="Blin K."/>
            <person name="Weber T."/>
        </authorList>
    </citation>
    <scope>NUCLEOTIDE SEQUENCE</scope>
    <source>
        <strain evidence="2">NBC_00119</strain>
    </source>
</reference>
<evidence type="ECO:0000313" key="2">
    <source>
        <dbReference type="EMBL" id="WTS17298.1"/>
    </source>
</evidence>
<dbReference type="Gene3D" id="3.40.50.1820">
    <property type="entry name" value="alpha/beta hydrolase"/>
    <property type="match status" value="1"/>
</dbReference>
<sequence>MLWQAQEPGLWTTGSPHGHPLVLVHGIRLSAHMWSAVAARLAPDFRITACDLPGHGALSERPFTLEGVVGQIEAAVAEATGATGRRPVVAGTSLGAISTLAYGAHGSDGAAGLFAHAATIRTDGPVTVPHRTAAVLQRLMGEERAFRLNRRVLRAKLPADSFRGVMEGGLSRRVFGEAIAEMSRWDTLAMAGLVDAPLVLANGLDDPLFRLQERKFLERVQAVHTPVRLVHVPGPHLLPLTEPDTFSRVLRRAYEELAAMASQIADSGAVT</sequence>
<gene>
    <name evidence="2" type="ORF">OHU69_43420</name>
</gene>
<dbReference type="EMBL" id="CP108195">
    <property type="protein sequence ID" value="WTS17298.1"/>
    <property type="molecule type" value="Genomic_DNA"/>
</dbReference>
<dbReference type="SUPFAM" id="SSF53474">
    <property type="entry name" value="alpha/beta-Hydrolases"/>
    <property type="match status" value="1"/>
</dbReference>
<accession>A0AAU1UID6</accession>
<keyword evidence="2" id="KW-0378">Hydrolase</keyword>
<dbReference type="AlphaFoldDB" id="A0AAU1UID6"/>